<comment type="caution">
    <text evidence="1">The sequence shown here is derived from an EMBL/GenBank/DDBJ whole genome shotgun (WGS) entry which is preliminary data.</text>
</comment>
<dbReference type="EMBL" id="LPWH01000067">
    <property type="protein sequence ID" value="POR01360.1"/>
    <property type="molecule type" value="Genomic_DNA"/>
</dbReference>
<sequence length="438" mass="48099">MRITPRSFLPGVSPVLTVLALLVLGNLFVAEHPLAAGTVFKNPDFHYVVDIPVGWEVLEAEQSGFVSFSDPRRLAVLQIITFPGEQFVTALEIDRFIQERFGASGEKASFRFGRDHAVFADYRFVTASRQDQEGIPVRGYMTFIKGDELSFAVMAYTVEDHYEAFQAKLLSALDSFSLSLGTRLEPGPVSAFLTAELGQEEAGLSPDLGEARDSGDPGESTDLVLPSGAVWPLPGDVRSSGLRQAAQVVIEREAMVLSAYAPPEGSALRPGPGLAPPWARAWQRYFRMIYRDTFQRLQVVAEEIFRDLSLQGIARQEMPRHILSWLQGAEYRRTGSLSDLKNPAGVLVSFAGDCDSLGLTFAIILQHLGFEAILMVSREHAHALVGIDMPGEGARFPFEGRDWLVAELTAQVPLGKIAREQADIGGWIGVKLDPTIPW</sequence>
<evidence type="ECO:0000313" key="2">
    <source>
        <dbReference type="Proteomes" id="UP000237350"/>
    </source>
</evidence>
<protein>
    <recommendedName>
        <fullName evidence="3">Transglutaminase-like domain-containing protein</fullName>
    </recommendedName>
</protein>
<organism evidence="1 2">
    <name type="scientific">Alkalispirochaeta sphaeroplastigenens</name>
    <dbReference type="NCBI Taxonomy" id="1187066"/>
    <lineage>
        <taxon>Bacteria</taxon>
        <taxon>Pseudomonadati</taxon>
        <taxon>Spirochaetota</taxon>
        <taxon>Spirochaetia</taxon>
        <taxon>Spirochaetales</taxon>
        <taxon>Spirochaetaceae</taxon>
        <taxon>Alkalispirochaeta</taxon>
    </lineage>
</organism>
<keyword evidence="2" id="KW-1185">Reference proteome</keyword>
<dbReference type="OrthoDB" id="362001at2"/>
<dbReference type="AlphaFoldDB" id="A0A2S4JPF4"/>
<dbReference type="Proteomes" id="UP000237350">
    <property type="component" value="Unassembled WGS sequence"/>
</dbReference>
<reference evidence="2" key="1">
    <citation type="submission" date="2015-12" db="EMBL/GenBank/DDBJ databases">
        <authorList>
            <person name="Lodha T.D."/>
            <person name="Chintalapati S."/>
            <person name="Chintalapati V.R."/>
            <person name="Sravanthi T."/>
        </authorList>
    </citation>
    <scope>NUCLEOTIDE SEQUENCE [LARGE SCALE GENOMIC DNA]</scope>
    <source>
        <strain evidence="2">JC133</strain>
    </source>
</reference>
<evidence type="ECO:0008006" key="3">
    <source>
        <dbReference type="Google" id="ProtNLM"/>
    </source>
</evidence>
<dbReference type="RefSeq" id="WP_103680356.1">
    <property type="nucleotide sequence ID" value="NZ_LPWH01000067.1"/>
</dbReference>
<name>A0A2S4JPF4_9SPIO</name>
<accession>A0A2S4JPF4</accession>
<evidence type="ECO:0000313" key="1">
    <source>
        <dbReference type="EMBL" id="POR01360.1"/>
    </source>
</evidence>
<gene>
    <name evidence="1" type="ORF">AU468_08580</name>
</gene>
<proteinExistence type="predicted"/>